<dbReference type="EMBL" id="BPLR01000370">
    <property type="protein sequence ID" value="GIY94279.1"/>
    <property type="molecule type" value="Genomic_DNA"/>
</dbReference>
<comment type="caution">
    <text evidence="1">The sequence shown here is derived from an EMBL/GenBank/DDBJ whole genome shotgun (WGS) entry which is preliminary data.</text>
</comment>
<gene>
    <name evidence="1" type="ORF">CEXT_99481</name>
</gene>
<sequence length="131" mass="14885">MPPPNKPRCPLSTNRTGSTVVRKHARWMRFPVASLITVMACVPIQDICSLPCRSMRVNKGDVKMSSKCRTHFLQLTCESQKKETSRDLLLETQGEGVKPLLKITSPQNLIQVLLWKISEPESFENPNHPKF</sequence>
<protein>
    <submittedName>
        <fullName evidence="1">Uncharacterized protein</fullName>
    </submittedName>
</protein>
<organism evidence="1 2">
    <name type="scientific">Caerostris extrusa</name>
    <name type="common">Bark spider</name>
    <name type="synonym">Caerostris bankana</name>
    <dbReference type="NCBI Taxonomy" id="172846"/>
    <lineage>
        <taxon>Eukaryota</taxon>
        <taxon>Metazoa</taxon>
        <taxon>Ecdysozoa</taxon>
        <taxon>Arthropoda</taxon>
        <taxon>Chelicerata</taxon>
        <taxon>Arachnida</taxon>
        <taxon>Araneae</taxon>
        <taxon>Araneomorphae</taxon>
        <taxon>Entelegynae</taxon>
        <taxon>Araneoidea</taxon>
        <taxon>Araneidae</taxon>
        <taxon>Caerostris</taxon>
    </lineage>
</organism>
<accession>A0AAV4XKE0</accession>
<dbReference type="Proteomes" id="UP001054945">
    <property type="component" value="Unassembled WGS sequence"/>
</dbReference>
<proteinExistence type="predicted"/>
<name>A0AAV4XKE0_CAEEX</name>
<reference evidence="1 2" key="1">
    <citation type="submission" date="2021-06" db="EMBL/GenBank/DDBJ databases">
        <title>Caerostris extrusa draft genome.</title>
        <authorList>
            <person name="Kono N."/>
            <person name="Arakawa K."/>
        </authorList>
    </citation>
    <scope>NUCLEOTIDE SEQUENCE [LARGE SCALE GENOMIC DNA]</scope>
</reference>
<evidence type="ECO:0000313" key="1">
    <source>
        <dbReference type="EMBL" id="GIY94279.1"/>
    </source>
</evidence>
<keyword evidence="2" id="KW-1185">Reference proteome</keyword>
<dbReference type="AlphaFoldDB" id="A0AAV4XKE0"/>
<evidence type="ECO:0000313" key="2">
    <source>
        <dbReference type="Proteomes" id="UP001054945"/>
    </source>
</evidence>